<comment type="caution">
    <text evidence="1">The sequence shown here is derived from an EMBL/GenBank/DDBJ whole genome shotgun (WGS) entry which is preliminary data.</text>
</comment>
<evidence type="ECO:0000313" key="2">
    <source>
        <dbReference type="Proteomes" id="UP001370758"/>
    </source>
</evidence>
<name>A0AAV9WR86_9PEZI</name>
<keyword evidence="2" id="KW-1185">Reference proteome</keyword>
<accession>A0AAV9WR86</accession>
<sequence length="84" mass="9023">MAPVTIRCPTPDCKIVTRTVHQTLSYSIAPNPTQFKKFTANPLALKMEYSGVVCASDATSTTLNGTPVTWYGGNSPLPMTTIFA</sequence>
<dbReference type="AlphaFoldDB" id="A0AAV9WR86"/>
<gene>
    <name evidence="1" type="ORF">TWF481_001094</name>
</gene>
<dbReference type="Proteomes" id="UP001370758">
    <property type="component" value="Unassembled WGS sequence"/>
</dbReference>
<protein>
    <submittedName>
        <fullName evidence="1">Uncharacterized protein</fullName>
    </submittedName>
</protein>
<evidence type="ECO:0000313" key="1">
    <source>
        <dbReference type="EMBL" id="KAK6512203.1"/>
    </source>
</evidence>
<dbReference type="EMBL" id="JAVHJL010000001">
    <property type="protein sequence ID" value="KAK6512203.1"/>
    <property type="molecule type" value="Genomic_DNA"/>
</dbReference>
<proteinExistence type="predicted"/>
<reference evidence="1 2" key="1">
    <citation type="submission" date="2023-08" db="EMBL/GenBank/DDBJ databases">
        <authorList>
            <person name="Palmer J.M."/>
        </authorList>
    </citation>
    <scope>NUCLEOTIDE SEQUENCE [LARGE SCALE GENOMIC DNA]</scope>
    <source>
        <strain evidence="1 2">TWF481</strain>
    </source>
</reference>
<organism evidence="1 2">
    <name type="scientific">Arthrobotrys musiformis</name>
    <dbReference type="NCBI Taxonomy" id="47236"/>
    <lineage>
        <taxon>Eukaryota</taxon>
        <taxon>Fungi</taxon>
        <taxon>Dikarya</taxon>
        <taxon>Ascomycota</taxon>
        <taxon>Pezizomycotina</taxon>
        <taxon>Orbiliomycetes</taxon>
        <taxon>Orbiliales</taxon>
        <taxon>Orbiliaceae</taxon>
        <taxon>Arthrobotrys</taxon>
    </lineage>
</organism>